<protein>
    <submittedName>
        <fullName evidence="1">Iron-regulated membrane protein Iron-uptake factor PiuB</fullName>
    </submittedName>
</protein>
<accession>A0A150N0E6</accession>
<dbReference type="PATRIC" id="fig|1422.18.peg.2755"/>
<comment type="caution">
    <text evidence="2">The sequence shown here is derived from an EMBL/GenBank/DDBJ whole genome shotgun (WGS) entry which is preliminary data.</text>
</comment>
<sequence length="43" mass="5264">MTRRTSLSGRFISHHFRRLLTVFWLFDRFVVQKIPSIRRFLAA</sequence>
<dbReference type="EMBL" id="LQYV01000005">
    <property type="protein sequence ID" value="KYD30136.1"/>
    <property type="molecule type" value="Genomic_DNA"/>
</dbReference>
<dbReference type="Proteomes" id="UP000773850">
    <property type="component" value="Unassembled WGS sequence"/>
</dbReference>
<reference evidence="2 3" key="1">
    <citation type="submission" date="2016-01" db="EMBL/GenBank/DDBJ databases">
        <title>Draft Genome Sequences of Seven Thermophilic Sporeformers Isolated from Foods.</title>
        <authorList>
            <person name="Berendsen E.M."/>
            <person name="Wells-Bennik M.H."/>
            <person name="Krawcyk A.O."/>
            <person name="De Jong A."/>
            <person name="Holsappel S."/>
            <person name="Eijlander R.T."/>
            <person name="Kuipers O.P."/>
        </authorList>
    </citation>
    <scope>NUCLEOTIDE SEQUENCE [LARGE SCALE GENOMIC DNA]</scope>
    <source>
        <strain evidence="2 3">B4109</strain>
    </source>
</reference>
<evidence type="ECO:0000313" key="4">
    <source>
        <dbReference type="Proteomes" id="UP000773850"/>
    </source>
</evidence>
<reference evidence="1 4" key="2">
    <citation type="submission" date="2016-03" db="EMBL/GenBank/DDBJ databases">
        <title>Spore heat resistance.</title>
        <authorList>
            <person name="Boekhorst J."/>
            <person name="Berendsen E.M."/>
            <person name="Wells-Bennik M.H."/>
            <person name="Kuipers O.P."/>
        </authorList>
    </citation>
    <scope>NUCLEOTIDE SEQUENCE [LARGE SCALE GENOMIC DNA]</scope>
    <source>
        <strain evidence="1 4">GS8</strain>
    </source>
</reference>
<dbReference type="RefSeq" id="WP_429881579.1">
    <property type="nucleotide sequence ID" value="NZ_JBCMXH010000030.1"/>
</dbReference>
<organism evidence="2 3">
    <name type="scientific">Geobacillus stearothermophilus</name>
    <name type="common">Bacillus stearothermophilus</name>
    <dbReference type="NCBI Taxonomy" id="1422"/>
    <lineage>
        <taxon>Bacteria</taxon>
        <taxon>Bacillati</taxon>
        <taxon>Bacillota</taxon>
        <taxon>Bacilli</taxon>
        <taxon>Bacillales</taxon>
        <taxon>Anoxybacillaceae</taxon>
        <taxon>Geobacillus</taxon>
    </lineage>
</organism>
<dbReference type="AlphaFoldDB" id="A0A150N0E6"/>
<dbReference type="Proteomes" id="UP000075424">
    <property type="component" value="Unassembled WGS sequence"/>
</dbReference>
<proteinExistence type="predicted"/>
<dbReference type="EMBL" id="LUCS01000030">
    <property type="protein sequence ID" value="KAF6509548.1"/>
    <property type="molecule type" value="Genomic_DNA"/>
</dbReference>
<name>A0A150N0E6_GEOSE</name>
<gene>
    <name evidence="2" type="ORF">B4109_2589</name>
    <name evidence="1" type="ORF">GS8_3079</name>
</gene>
<keyword evidence="4" id="KW-1185">Reference proteome</keyword>
<evidence type="ECO:0000313" key="1">
    <source>
        <dbReference type="EMBL" id="KAF6509548.1"/>
    </source>
</evidence>
<evidence type="ECO:0000313" key="2">
    <source>
        <dbReference type="EMBL" id="KYD30136.1"/>
    </source>
</evidence>
<evidence type="ECO:0000313" key="3">
    <source>
        <dbReference type="Proteomes" id="UP000075424"/>
    </source>
</evidence>